<proteinExistence type="inferred from homology"/>
<keyword evidence="4" id="KW-0444">Lipid biosynthesis</keyword>
<evidence type="ECO:0000256" key="5">
    <source>
        <dbReference type="ARBA" id="ARBA00022723"/>
    </source>
</evidence>
<keyword evidence="8" id="KW-0408">Iron</keyword>
<comment type="caution">
    <text evidence="11">The sequence shown here is derived from an EMBL/GenBank/DDBJ whole genome shotgun (WGS) entry which is preliminary data.</text>
</comment>
<evidence type="ECO:0000313" key="11">
    <source>
        <dbReference type="EMBL" id="GAA3368414.1"/>
    </source>
</evidence>
<dbReference type="InterPro" id="IPR009078">
    <property type="entry name" value="Ferritin-like_SF"/>
</dbReference>
<dbReference type="InterPro" id="IPR005067">
    <property type="entry name" value="Fatty_acid_desaturase-2"/>
</dbReference>
<evidence type="ECO:0000256" key="3">
    <source>
        <dbReference type="ARBA" id="ARBA00011738"/>
    </source>
</evidence>
<name>A0ABP6S526_9ACTN</name>
<dbReference type="PANTHER" id="PTHR31155:SF9">
    <property type="entry name" value="STEAROYL-[ACYL-CARRIER-PROTEIN] 9-DESATURASE 7, CHLOROPLASTIC"/>
    <property type="match status" value="1"/>
</dbReference>
<dbReference type="PIRSF" id="PIRSF000346">
    <property type="entry name" value="Dlt9_acylACP_des"/>
    <property type="match status" value="1"/>
</dbReference>
<evidence type="ECO:0000313" key="12">
    <source>
        <dbReference type="Proteomes" id="UP001499990"/>
    </source>
</evidence>
<keyword evidence="6" id="KW-0276">Fatty acid metabolism</keyword>
<comment type="subunit">
    <text evidence="3">Homodimer.</text>
</comment>
<evidence type="ECO:0000256" key="2">
    <source>
        <dbReference type="ARBA" id="ARBA00008749"/>
    </source>
</evidence>
<gene>
    <name evidence="11" type="ORF">GCM10020367_06650</name>
</gene>
<accession>A0ABP6S526</accession>
<evidence type="ECO:0000256" key="6">
    <source>
        <dbReference type="ARBA" id="ARBA00022832"/>
    </source>
</evidence>
<keyword evidence="9" id="KW-0443">Lipid metabolism</keyword>
<evidence type="ECO:0000256" key="10">
    <source>
        <dbReference type="ARBA" id="ARBA00023160"/>
    </source>
</evidence>
<keyword evidence="7" id="KW-0560">Oxidoreductase</keyword>
<evidence type="ECO:0000256" key="8">
    <source>
        <dbReference type="ARBA" id="ARBA00023004"/>
    </source>
</evidence>
<reference evidence="12" key="1">
    <citation type="journal article" date="2019" name="Int. J. Syst. Evol. Microbiol.">
        <title>The Global Catalogue of Microorganisms (GCM) 10K type strain sequencing project: providing services to taxonomists for standard genome sequencing and annotation.</title>
        <authorList>
            <consortium name="The Broad Institute Genomics Platform"/>
            <consortium name="The Broad Institute Genome Sequencing Center for Infectious Disease"/>
            <person name="Wu L."/>
            <person name="Ma J."/>
        </authorList>
    </citation>
    <scope>NUCLEOTIDE SEQUENCE [LARGE SCALE GENOMIC DNA]</scope>
    <source>
        <strain evidence="12">JCM 9651</strain>
    </source>
</reference>
<keyword evidence="10" id="KW-0275">Fatty acid biosynthesis</keyword>
<evidence type="ECO:0000256" key="7">
    <source>
        <dbReference type="ARBA" id="ARBA00023002"/>
    </source>
</evidence>
<evidence type="ECO:0000256" key="4">
    <source>
        <dbReference type="ARBA" id="ARBA00022516"/>
    </source>
</evidence>
<keyword evidence="5" id="KW-0479">Metal-binding</keyword>
<keyword evidence="12" id="KW-1185">Reference proteome</keyword>
<dbReference type="EMBL" id="BAAAYL010000001">
    <property type="protein sequence ID" value="GAA3368414.1"/>
    <property type="molecule type" value="Genomic_DNA"/>
</dbReference>
<sequence>MPTSAPLPAPRGSQSDIQLLHALEEVVERELNRHLVVFKEWMPHEYVPWSRGRNFDGPLGGDPWTTEQSPLTEVGRVSMVVNLLTEDNLPSYHHEIATLFGRDGAWGTWVHRWTAEEARHSMVMRDYLLASRAVDPVALERARMTHMSAGFVSDNRHSPLHTVAYVAFQELATRISHRNTGHNSGDPVCDRLLARVALDENLHMIFYRNLLQAALEIAPDQTMRAVADVVSGFRMPGHGMPGFERAAVEIALGGVYNLRVHHDDVLQPVLRHLKILEISGLGPEGLKAQQELGEFLGSLDAQATRFDDRRAVILARRAAARN</sequence>
<dbReference type="Proteomes" id="UP001499990">
    <property type="component" value="Unassembled WGS sequence"/>
</dbReference>
<evidence type="ECO:0000256" key="9">
    <source>
        <dbReference type="ARBA" id="ARBA00023098"/>
    </source>
</evidence>
<dbReference type="CDD" id="cd01050">
    <property type="entry name" value="Acyl_ACP_Desat"/>
    <property type="match status" value="1"/>
</dbReference>
<protein>
    <submittedName>
        <fullName evidence="11">Acyl-ACP desaturase</fullName>
    </submittedName>
</protein>
<dbReference type="RefSeq" id="WP_345034454.1">
    <property type="nucleotide sequence ID" value="NZ_BAAAYL010000001.1"/>
</dbReference>
<dbReference type="InterPro" id="IPR012348">
    <property type="entry name" value="RNR-like"/>
</dbReference>
<comment type="cofactor">
    <cofactor evidence="1">
        <name>Fe(2+)</name>
        <dbReference type="ChEBI" id="CHEBI:29033"/>
    </cofactor>
</comment>
<dbReference type="PANTHER" id="PTHR31155">
    <property type="entry name" value="ACYL- ACYL-CARRIER-PROTEIN DESATURASE-RELATED"/>
    <property type="match status" value="1"/>
</dbReference>
<dbReference type="Gene3D" id="1.10.620.20">
    <property type="entry name" value="Ribonucleotide Reductase, subunit A"/>
    <property type="match status" value="1"/>
</dbReference>
<comment type="similarity">
    <text evidence="2">Belongs to the fatty acid desaturase type 2 family.</text>
</comment>
<dbReference type="SUPFAM" id="SSF47240">
    <property type="entry name" value="Ferritin-like"/>
    <property type="match status" value="1"/>
</dbReference>
<dbReference type="Pfam" id="PF03405">
    <property type="entry name" value="FA_desaturase_2"/>
    <property type="match status" value="1"/>
</dbReference>
<organism evidence="11 12">
    <name type="scientific">Streptomyces sannanensis</name>
    <dbReference type="NCBI Taxonomy" id="285536"/>
    <lineage>
        <taxon>Bacteria</taxon>
        <taxon>Bacillati</taxon>
        <taxon>Actinomycetota</taxon>
        <taxon>Actinomycetes</taxon>
        <taxon>Kitasatosporales</taxon>
        <taxon>Streptomycetaceae</taxon>
        <taxon>Streptomyces</taxon>
    </lineage>
</organism>
<evidence type="ECO:0000256" key="1">
    <source>
        <dbReference type="ARBA" id="ARBA00001954"/>
    </source>
</evidence>